<dbReference type="Gene3D" id="1.10.10.10">
    <property type="entry name" value="Winged helix-like DNA-binding domain superfamily/Winged helix DNA-binding domain"/>
    <property type="match status" value="1"/>
</dbReference>
<dbReference type="Pfam" id="PF17778">
    <property type="entry name" value="WHD_BLACT"/>
    <property type="match status" value="1"/>
</dbReference>
<dbReference type="SUPFAM" id="SSF56281">
    <property type="entry name" value="Metallo-hydrolase/oxidoreductase"/>
    <property type="match status" value="1"/>
</dbReference>
<reference evidence="2" key="1">
    <citation type="journal article" date="2014" name="Int. J. Syst. Evol. Microbiol.">
        <title>Complete genome sequence of Corynebacterium casei LMG S-19264T (=DSM 44701T), isolated from a smear-ripened cheese.</title>
        <authorList>
            <consortium name="US DOE Joint Genome Institute (JGI-PGF)"/>
            <person name="Walter F."/>
            <person name="Albersmeier A."/>
            <person name="Kalinowski J."/>
            <person name="Ruckert C."/>
        </authorList>
    </citation>
    <scope>NUCLEOTIDE SEQUENCE</scope>
    <source>
        <strain evidence="2">CCM 7684</strain>
    </source>
</reference>
<evidence type="ECO:0000313" key="3">
    <source>
        <dbReference type="Proteomes" id="UP000602745"/>
    </source>
</evidence>
<evidence type="ECO:0000313" key="2">
    <source>
        <dbReference type="EMBL" id="GGE35905.1"/>
    </source>
</evidence>
<dbReference type="EMBL" id="BMCP01000001">
    <property type="protein sequence ID" value="GGE35905.1"/>
    <property type="molecule type" value="Genomic_DNA"/>
</dbReference>
<sequence>MSTPLALDHTFDDRYGILTDVAPGIRRVLAPNPGPFTFNGTATHIVGRGRVAVIDPGPNDDRHLNALLAALKGETVSHIFLTHTHRDHSGGLQALAEATGAMVAGCRPLSLSSYSAANTGTVEAGHEPTYQPDHVLSDGESVRGQDWSIMAIATPGHASNHLAFALDGTGILFPGDHVMGWSTTVIAPPDGSLSDYMRSMDRLLARDDRLFLPAHGAPVTAPRRLMRALKSHRRTREGSIRARLAAGDRTIAQIVEATYPGLDPRLKRAAGLSVLAHLIDLVDRGLVISDSAPHLDGLFEPA</sequence>
<evidence type="ECO:0000259" key="1">
    <source>
        <dbReference type="SMART" id="SM00849"/>
    </source>
</evidence>
<dbReference type="SMART" id="SM00849">
    <property type="entry name" value="Lactamase_B"/>
    <property type="match status" value="1"/>
</dbReference>
<name>A0A8J2YE58_9RHOB</name>
<reference evidence="2" key="2">
    <citation type="submission" date="2020-09" db="EMBL/GenBank/DDBJ databases">
        <authorList>
            <person name="Sun Q."/>
            <person name="Sedlacek I."/>
        </authorList>
    </citation>
    <scope>NUCLEOTIDE SEQUENCE</scope>
    <source>
        <strain evidence="2">CCM 7684</strain>
    </source>
</reference>
<dbReference type="RefSeq" id="WP_188408719.1">
    <property type="nucleotide sequence ID" value="NZ_BMCP01000001.1"/>
</dbReference>
<dbReference type="AlphaFoldDB" id="A0A8J2YE58"/>
<organism evidence="2 3">
    <name type="scientific">Agaricicola taiwanensis</name>
    <dbReference type="NCBI Taxonomy" id="591372"/>
    <lineage>
        <taxon>Bacteria</taxon>
        <taxon>Pseudomonadati</taxon>
        <taxon>Pseudomonadota</taxon>
        <taxon>Alphaproteobacteria</taxon>
        <taxon>Rhodobacterales</taxon>
        <taxon>Paracoccaceae</taxon>
        <taxon>Agaricicola</taxon>
    </lineage>
</organism>
<dbReference type="InterPro" id="IPR036866">
    <property type="entry name" value="RibonucZ/Hydroxyglut_hydro"/>
</dbReference>
<dbReference type="Gene3D" id="3.60.15.10">
    <property type="entry name" value="Ribonuclease Z/Hydroxyacylglutathione hydrolase-like"/>
    <property type="match status" value="1"/>
</dbReference>
<proteinExistence type="predicted"/>
<comment type="caution">
    <text evidence="2">The sequence shown here is derived from an EMBL/GenBank/DDBJ whole genome shotgun (WGS) entry which is preliminary data.</text>
</comment>
<dbReference type="InterPro" id="IPR036388">
    <property type="entry name" value="WH-like_DNA-bd_sf"/>
</dbReference>
<keyword evidence="3" id="KW-1185">Reference proteome</keyword>
<dbReference type="Proteomes" id="UP000602745">
    <property type="component" value="Unassembled WGS sequence"/>
</dbReference>
<dbReference type="PANTHER" id="PTHR23131:SF0">
    <property type="entry name" value="ENDORIBONUCLEASE LACTB2"/>
    <property type="match status" value="1"/>
</dbReference>
<gene>
    <name evidence="2" type="ORF">GCM10007276_11690</name>
</gene>
<dbReference type="InterPro" id="IPR001279">
    <property type="entry name" value="Metallo-B-lactamas"/>
</dbReference>
<dbReference type="CDD" id="cd16278">
    <property type="entry name" value="metallo-hydrolase-like_MBL-fold"/>
    <property type="match status" value="1"/>
</dbReference>
<protein>
    <submittedName>
        <fullName evidence="2">MBL fold metallo-hydrolase</fullName>
    </submittedName>
</protein>
<dbReference type="PANTHER" id="PTHR23131">
    <property type="entry name" value="ENDORIBONUCLEASE LACTB2"/>
    <property type="match status" value="1"/>
</dbReference>
<feature type="domain" description="Metallo-beta-lactamase" evidence="1">
    <location>
        <begin position="39"/>
        <end position="215"/>
    </location>
</feature>
<dbReference type="InterPro" id="IPR050662">
    <property type="entry name" value="Sec-metab_biosynth-thioest"/>
</dbReference>
<dbReference type="InterPro" id="IPR041516">
    <property type="entry name" value="LACTB2_WH"/>
</dbReference>
<dbReference type="Pfam" id="PF00753">
    <property type="entry name" value="Lactamase_B"/>
    <property type="match status" value="1"/>
</dbReference>
<accession>A0A8J2YE58</accession>